<keyword evidence="9" id="KW-0325">Glycoprotein</keyword>
<keyword evidence="4 11" id="KW-1133">Transmembrane helix</keyword>
<keyword evidence="2" id="KW-1003">Cell membrane</keyword>
<dbReference type="PRINTS" id="PR00237">
    <property type="entry name" value="GPCRRHODOPSN"/>
</dbReference>
<keyword evidence="3 11" id="KW-0812">Transmembrane</keyword>
<sequence length="364" mass="40462">MANNSSQGESTEDKVFLIVSRYAVPIVFGIITLLGIAGNTLVIHVIATRSKMRTVTNLLLLNLAVSDLAFVIICPLPTAYSFAYQTWPFGSFLCKLMHYTINSCAYVTVYTLVVISAFRFFTVVYNSQTVHLRTHRNAVIMIAFLWVVFLSANYPITQAYDVVVRNSSGVSLDCDMKSEEFQAPVFYSFFVFGYLLPLCLIGLLSVGIIAHLNKQRPTTISQSTPSGIRSNSRKKSASRLIILVVVLFAILWLPIQLHLVIAVTTGKQMPKSYLTVAFLWNLMAYANSCINPFIYNQASKDFRYSFKEVVSCLKCCPRNQNSRTPSLPAGQIAIVPAGADQKERRHLIASSGPHKEECQASSNV</sequence>
<feature type="transmembrane region" description="Helical" evidence="11">
    <location>
        <begin position="59"/>
        <end position="80"/>
    </location>
</feature>
<evidence type="ECO:0000256" key="11">
    <source>
        <dbReference type="SAM" id="Phobius"/>
    </source>
</evidence>
<feature type="transmembrane region" description="Helical" evidence="11">
    <location>
        <begin position="240"/>
        <end position="261"/>
    </location>
</feature>
<keyword evidence="10" id="KW-0807">Transducer</keyword>
<evidence type="ECO:0000256" key="8">
    <source>
        <dbReference type="ARBA" id="ARBA00023170"/>
    </source>
</evidence>
<evidence type="ECO:0000256" key="10">
    <source>
        <dbReference type="ARBA" id="ARBA00023224"/>
    </source>
</evidence>
<keyword evidence="8" id="KW-0675">Receptor</keyword>
<reference evidence="13 14" key="1">
    <citation type="submission" date="2020-08" db="EMBL/GenBank/DDBJ databases">
        <authorList>
            <person name="Hejnol A."/>
        </authorList>
    </citation>
    <scope>NUCLEOTIDE SEQUENCE [LARGE SCALE GENOMIC DNA]</scope>
</reference>
<feature type="transmembrane region" description="Helical" evidence="11">
    <location>
        <begin position="22"/>
        <end position="47"/>
    </location>
</feature>
<evidence type="ECO:0000259" key="12">
    <source>
        <dbReference type="PROSITE" id="PS50262"/>
    </source>
</evidence>
<protein>
    <recommendedName>
        <fullName evidence="12">G-protein coupled receptors family 1 profile domain-containing protein</fullName>
    </recommendedName>
</protein>
<evidence type="ECO:0000256" key="2">
    <source>
        <dbReference type="ARBA" id="ARBA00022475"/>
    </source>
</evidence>
<comment type="caution">
    <text evidence="13">The sequence shown here is derived from an EMBL/GenBank/DDBJ whole genome shotgun (WGS) entry which is preliminary data.</text>
</comment>
<dbReference type="EMBL" id="CAJFCJ010000014">
    <property type="protein sequence ID" value="CAD5121512.1"/>
    <property type="molecule type" value="Genomic_DNA"/>
</dbReference>
<dbReference type="AlphaFoldDB" id="A0A7I8W0D5"/>
<evidence type="ECO:0000313" key="13">
    <source>
        <dbReference type="EMBL" id="CAD5121512.1"/>
    </source>
</evidence>
<name>A0A7I8W0D5_9ANNE</name>
<feature type="domain" description="G-protein coupled receptors family 1 profile" evidence="12">
    <location>
        <begin position="38"/>
        <end position="295"/>
    </location>
</feature>
<evidence type="ECO:0000256" key="3">
    <source>
        <dbReference type="ARBA" id="ARBA00022692"/>
    </source>
</evidence>
<dbReference type="GO" id="GO:0004930">
    <property type="term" value="F:G protein-coupled receptor activity"/>
    <property type="evidence" value="ECO:0007669"/>
    <property type="project" value="UniProtKB-KW"/>
</dbReference>
<keyword evidence="5" id="KW-0297">G-protein coupled receptor</keyword>
<gene>
    <name evidence="13" type="ORF">DGYR_LOCUS9459</name>
</gene>
<dbReference type="PANTHER" id="PTHR45695">
    <property type="entry name" value="LEUCOKININ RECEPTOR-RELATED"/>
    <property type="match status" value="1"/>
</dbReference>
<dbReference type="Pfam" id="PF00001">
    <property type="entry name" value="7tm_1"/>
    <property type="match status" value="1"/>
</dbReference>
<organism evidence="13 14">
    <name type="scientific">Dimorphilus gyrociliatus</name>
    <dbReference type="NCBI Taxonomy" id="2664684"/>
    <lineage>
        <taxon>Eukaryota</taxon>
        <taxon>Metazoa</taxon>
        <taxon>Spiralia</taxon>
        <taxon>Lophotrochozoa</taxon>
        <taxon>Annelida</taxon>
        <taxon>Polychaeta</taxon>
        <taxon>Polychaeta incertae sedis</taxon>
        <taxon>Dinophilidae</taxon>
        <taxon>Dimorphilus</taxon>
    </lineage>
</organism>
<proteinExistence type="predicted"/>
<dbReference type="PRINTS" id="PR00663">
    <property type="entry name" value="GALANINR"/>
</dbReference>
<dbReference type="InterPro" id="IPR017452">
    <property type="entry name" value="GPCR_Rhodpsn_7TM"/>
</dbReference>
<feature type="transmembrane region" description="Helical" evidence="11">
    <location>
        <begin position="185"/>
        <end position="212"/>
    </location>
</feature>
<evidence type="ECO:0000256" key="6">
    <source>
        <dbReference type="ARBA" id="ARBA00023136"/>
    </source>
</evidence>
<dbReference type="Proteomes" id="UP000549394">
    <property type="component" value="Unassembled WGS sequence"/>
</dbReference>
<dbReference type="SUPFAM" id="SSF81321">
    <property type="entry name" value="Family A G protein-coupled receptor-like"/>
    <property type="match status" value="1"/>
</dbReference>
<dbReference type="InterPro" id="IPR000276">
    <property type="entry name" value="GPCR_Rhodpsn"/>
</dbReference>
<dbReference type="PROSITE" id="PS50262">
    <property type="entry name" value="G_PROTEIN_RECEP_F1_2"/>
    <property type="match status" value="1"/>
</dbReference>
<dbReference type="GO" id="GO:0005886">
    <property type="term" value="C:plasma membrane"/>
    <property type="evidence" value="ECO:0007669"/>
    <property type="project" value="UniProtKB-SubCell"/>
</dbReference>
<evidence type="ECO:0000313" key="14">
    <source>
        <dbReference type="Proteomes" id="UP000549394"/>
    </source>
</evidence>
<evidence type="ECO:0000256" key="9">
    <source>
        <dbReference type="ARBA" id="ARBA00023180"/>
    </source>
</evidence>
<evidence type="ECO:0000256" key="7">
    <source>
        <dbReference type="ARBA" id="ARBA00023157"/>
    </source>
</evidence>
<keyword evidence="14" id="KW-1185">Reference proteome</keyword>
<feature type="transmembrane region" description="Helical" evidence="11">
    <location>
        <begin position="273"/>
        <end position="295"/>
    </location>
</feature>
<dbReference type="OrthoDB" id="2132067at2759"/>
<evidence type="ECO:0000256" key="4">
    <source>
        <dbReference type="ARBA" id="ARBA00022989"/>
    </source>
</evidence>
<accession>A0A7I8W0D5</accession>
<dbReference type="Gene3D" id="1.20.1070.10">
    <property type="entry name" value="Rhodopsin 7-helix transmembrane proteins"/>
    <property type="match status" value="1"/>
</dbReference>
<evidence type="ECO:0000256" key="5">
    <source>
        <dbReference type="ARBA" id="ARBA00023040"/>
    </source>
</evidence>
<keyword evidence="7" id="KW-1015">Disulfide bond</keyword>
<feature type="transmembrane region" description="Helical" evidence="11">
    <location>
        <begin position="100"/>
        <end position="125"/>
    </location>
</feature>
<comment type="subcellular location">
    <subcellularLocation>
        <location evidence="1">Cell membrane</location>
        <topology evidence="1">Multi-pass membrane protein</topology>
    </subcellularLocation>
</comment>
<keyword evidence="6 11" id="KW-0472">Membrane</keyword>
<dbReference type="PANTHER" id="PTHR45695:SF23">
    <property type="entry name" value="GALANIN-LIKE G-PROTEIN COUPLED RECEPTOR NPR-9"/>
    <property type="match status" value="1"/>
</dbReference>
<dbReference type="InterPro" id="IPR000405">
    <property type="entry name" value="Galanin_rcpt"/>
</dbReference>
<evidence type="ECO:0000256" key="1">
    <source>
        <dbReference type="ARBA" id="ARBA00004651"/>
    </source>
</evidence>
<feature type="transmembrane region" description="Helical" evidence="11">
    <location>
        <begin position="137"/>
        <end position="156"/>
    </location>
</feature>